<comment type="similarity">
    <text evidence="6">Belongs to the ABC-4 integral membrane protein family.</text>
</comment>
<keyword evidence="5 7" id="KW-0472">Membrane</keyword>
<dbReference type="RefSeq" id="WP_345448365.1">
    <property type="nucleotide sequence ID" value="NZ_BAABKK010000009.1"/>
</dbReference>
<keyword evidence="10" id="KW-1185">Reference proteome</keyword>
<gene>
    <name evidence="9" type="ORF">GCM10023346_11820</name>
</gene>
<comment type="caution">
    <text evidence="9">The sequence shown here is derived from an EMBL/GenBank/DDBJ whole genome shotgun (WGS) entry which is preliminary data.</text>
</comment>
<dbReference type="Pfam" id="PF02687">
    <property type="entry name" value="FtsX"/>
    <property type="match status" value="1"/>
</dbReference>
<evidence type="ECO:0000256" key="6">
    <source>
        <dbReference type="ARBA" id="ARBA00038076"/>
    </source>
</evidence>
<accession>A0ABP9S5R3</accession>
<keyword evidence="3 7" id="KW-0812">Transmembrane</keyword>
<feature type="transmembrane region" description="Helical" evidence="7">
    <location>
        <begin position="291"/>
        <end position="324"/>
    </location>
</feature>
<sequence>MSLGIAVFIFADSIVGAGISSYSNRITTNSALNYVEVTSVGPDSAREITDDSLSRFDQIDHVVGSSGWAQIDLAIEDPANWPSQNNPGAFMGTPFISGIAPKVLLGDVPGDGPGVGQILLPDKGQGQKYAQLLGKEMSFVYTKEIGPGNGEPVSISLRVSGIYDNSSPGTDGAQAAYVSRELLKSTLANARPNAKGLTYPRAYVRVDSADEVINVQNQVRALGYSVNSVAGQIRSLSGLFALLALVSWVIGGFLIIFCLGVGVSVGGSWIKQRAREVGLLKAIGWSGASIAGVYMVELAAVGLIVGVVGALLGTFCSIVGTAVFSGLQLDLLPVTAWAMPNWLLVLGALLCVPLFLCLGAVGHVARLARLDADSSLRDL</sequence>
<dbReference type="PANTHER" id="PTHR30572:SF4">
    <property type="entry name" value="ABC TRANSPORTER PERMEASE YTRF"/>
    <property type="match status" value="1"/>
</dbReference>
<dbReference type="Proteomes" id="UP001500200">
    <property type="component" value="Unassembled WGS sequence"/>
</dbReference>
<comment type="subcellular location">
    <subcellularLocation>
        <location evidence="1">Cell membrane</location>
        <topology evidence="1">Multi-pass membrane protein</topology>
    </subcellularLocation>
</comment>
<keyword evidence="4 7" id="KW-1133">Transmembrane helix</keyword>
<proteinExistence type="inferred from homology"/>
<evidence type="ECO:0000256" key="7">
    <source>
        <dbReference type="SAM" id="Phobius"/>
    </source>
</evidence>
<evidence type="ECO:0000256" key="1">
    <source>
        <dbReference type="ARBA" id="ARBA00004651"/>
    </source>
</evidence>
<evidence type="ECO:0000256" key="2">
    <source>
        <dbReference type="ARBA" id="ARBA00022475"/>
    </source>
</evidence>
<feature type="transmembrane region" description="Helical" evidence="7">
    <location>
        <begin position="239"/>
        <end position="270"/>
    </location>
</feature>
<feature type="transmembrane region" description="Helical" evidence="7">
    <location>
        <begin position="344"/>
        <end position="365"/>
    </location>
</feature>
<dbReference type="EMBL" id="BAABKK010000009">
    <property type="protein sequence ID" value="GAA5191694.1"/>
    <property type="molecule type" value="Genomic_DNA"/>
</dbReference>
<protein>
    <recommendedName>
        <fullName evidence="8">ABC3 transporter permease C-terminal domain-containing protein</fullName>
    </recommendedName>
</protein>
<dbReference type="InterPro" id="IPR050250">
    <property type="entry name" value="Macrolide_Exporter_MacB"/>
</dbReference>
<evidence type="ECO:0000313" key="9">
    <source>
        <dbReference type="EMBL" id="GAA5191694.1"/>
    </source>
</evidence>
<keyword evidence="2" id="KW-1003">Cell membrane</keyword>
<evidence type="ECO:0000256" key="4">
    <source>
        <dbReference type="ARBA" id="ARBA00022989"/>
    </source>
</evidence>
<evidence type="ECO:0000313" key="10">
    <source>
        <dbReference type="Proteomes" id="UP001500200"/>
    </source>
</evidence>
<name>A0ABP9S5R3_9MICC</name>
<evidence type="ECO:0000259" key="8">
    <source>
        <dbReference type="Pfam" id="PF02687"/>
    </source>
</evidence>
<evidence type="ECO:0000256" key="5">
    <source>
        <dbReference type="ARBA" id="ARBA00023136"/>
    </source>
</evidence>
<evidence type="ECO:0000256" key="3">
    <source>
        <dbReference type="ARBA" id="ARBA00022692"/>
    </source>
</evidence>
<feature type="domain" description="ABC3 transporter permease C-terminal" evidence="8">
    <location>
        <begin position="249"/>
        <end position="366"/>
    </location>
</feature>
<reference evidence="10" key="1">
    <citation type="journal article" date="2019" name="Int. J. Syst. Evol. Microbiol.">
        <title>The Global Catalogue of Microorganisms (GCM) 10K type strain sequencing project: providing services to taxonomists for standard genome sequencing and annotation.</title>
        <authorList>
            <consortium name="The Broad Institute Genomics Platform"/>
            <consortium name="The Broad Institute Genome Sequencing Center for Infectious Disease"/>
            <person name="Wu L."/>
            <person name="Ma J."/>
        </authorList>
    </citation>
    <scope>NUCLEOTIDE SEQUENCE [LARGE SCALE GENOMIC DNA]</scope>
    <source>
        <strain evidence="10">JCM 18514</strain>
    </source>
</reference>
<organism evidence="9 10">
    <name type="scientific">Arthrobacter gyeryongensis</name>
    <dbReference type="NCBI Taxonomy" id="1650592"/>
    <lineage>
        <taxon>Bacteria</taxon>
        <taxon>Bacillati</taxon>
        <taxon>Actinomycetota</taxon>
        <taxon>Actinomycetes</taxon>
        <taxon>Micrococcales</taxon>
        <taxon>Micrococcaceae</taxon>
        <taxon>Arthrobacter</taxon>
    </lineage>
</organism>
<dbReference type="InterPro" id="IPR003838">
    <property type="entry name" value="ABC3_permease_C"/>
</dbReference>
<dbReference type="PANTHER" id="PTHR30572">
    <property type="entry name" value="MEMBRANE COMPONENT OF TRANSPORTER-RELATED"/>
    <property type="match status" value="1"/>
</dbReference>